<dbReference type="InterPro" id="IPR009291">
    <property type="entry name" value="Vps62"/>
</dbReference>
<dbReference type="PANTHER" id="PTHR48152">
    <property type="entry name" value="F1C9.34 PROTEIN"/>
    <property type="match status" value="1"/>
</dbReference>
<feature type="region of interest" description="Disordered" evidence="1">
    <location>
        <begin position="541"/>
        <end position="561"/>
    </location>
</feature>
<organism evidence="2 3">
    <name type="scientific">Citrullus colocynthis</name>
    <name type="common">colocynth</name>
    <dbReference type="NCBI Taxonomy" id="252529"/>
    <lineage>
        <taxon>Eukaryota</taxon>
        <taxon>Viridiplantae</taxon>
        <taxon>Streptophyta</taxon>
        <taxon>Embryophyta</taxon>
        <taxon>Tracheophyta</taxon>
        <taxon>Spermatophyta</taxon>
        <taxon>Magnoliopsida</taxon>
        <taxon>eudicotyledons</taxon>
        <taxon>Gunneridae</taxon>
        <taxon>Pentapetalae</taxon>
        <taxon>rosids</taxon>
        <taxon>fabids</taxon>
        <taxon>Cucurbitales</taxon>
        <taxon>Cucurbitaceae</taxon>
        <taxon>Benincaseae</taxon>
        <taxon>Citrullus</taxon>
    </lineage>
</organism>
<reference evidence="2 3" key="1">
    <citation type="submission" date="2024-03" db="EMBL/GenBank/DDBJ databases">
        <authorList>
            <person name="Gkanogiannis A."/>
            <person name="Becerra Lopez-Lavalle L."/>
        </authorList>
    </citation>
    <scope>NUCLEOTIDE SEQUENCE [LARGE SCALE GENOMIC DNA]</scope>
</reference>
<keyword evidence="3" id="KW-1185">Reference proteome</keyword>
<evidence type="ECO:0008006" key="4">
    <source>
        <dbReference type="Google" id="ProtNLM"/>
    </source>
</evidence>
<dbReference type="Pfam" id="PF06101">
    <property type="entry name" value="Vps62"/>
    <property type="match status" value="1"/>
</dbReference>
<dbReference type="Proteomes" id="UP001642487">
    <property type="component" value="Chromosome 5"/>
</dbReference>
<protein>
    <recommendedName>
        <fullName evidence="4">Vacuolar protein sorting-associated protein 62</fullName>
    </recommendedName>
</protein>
<proteinExistence type="predicted"/>
<accession>A0ABP0YPW8</accession>
<evidence type="ECO:0000313" key="3">
    <source>
        <dbReference type="Proteomes" id="UP001642487"/>
    </source>
</evidence>
<evidence type="ECO:0000313" key="2">
    <source>
        <dbReference type="EMBL" id="CAK9322426.1"/>
    </source>
</evidence>
<name>A0ABP0YPW8_9ROSI</name>
<evidence type="ECO:0000256" key="1">
    <source>
        <dbReference type="SAM" id="MobiDB-lite"/>
    </source>
</evidence>
<gene>
    <name evidence="2" type="ORF">CITCOLO1_LOCUS14574</name>
</gene>
<sequence length="561" mass="61251">MGNCLSSSSTPPKALPIDSKFSFPSAYPALHSDTSRNAGEFASGAIDLGGGLEVCQISSFNKIWAAREGGPENVGATFFEPNSLPEGFFVLGYFCQSNSKALFGFVLAGKSSGSNGEEALKKPVDYTLVWSTESSKIKRDGNGYIWSPTPPDGYRAVGHVVTATPEKPSVDKMRCVRSDLTEECEKEAWIWGPMKSRDQNGFNVYSSRPKNRGITATGVSTGAFVALPAAATENSSSPVLFCLKNLNPISAAMPDLSQIDSLFQAYSPIIYFHPKEKYLPSSVDWFFSSGALLYDKSNESNPVPINPDGSNLPQGGSNDGQFWLNLPTNEEGKQKLKNGDLQSCKVYLHVKPMIGGIFTDIAIWIFFPFNGPATAKVGIIDIPFTKIGEHIGDWEHITLRISNFTGELRRVYFAQHSKGEWVDPPSLEFEKGNKMVAYSSLNGHASFSKAGLVLQGGAEIGIRNETAKSGLVLDAGANYSVVAAEYLAEVVVEPPWLNYTREWGPRIEYPIVEEIEKVENLLPGRLKEGFRGFVRKLPDEIRGEEGPTGPKMKNSWIGDEP</sequence>
<dbReference type="EMBL" id="OZ021739">
    <property type="protein sequence ID" value="CAK9322426.1"/>
    <property type="molecule type" value="Genomic_DNA"/>
</dbReference>
<dbReference type="PANTHER" id="PTHR48152:SF3">
    <property type="entry name" value="DUF946 FAMILY PROTEIN (DUF946)"/>
    <property type="match status" value="1"/>
</dbReference>